<evidence type="ECO:0000256" key="4">
    <source>
        <dbReference type="ARBA" id="ARBA00022853"/>
    </source>
</evidence>
<evidence type="ECO:0008006" key="11">
    <source>
        <dbReference type="Google" id="ProtNLM"/>
    </source>
</evidence>
<dbReference type="SMART" id="SM00249">
    <property type="entry name" value="PHD"/>
    <property type="match status" value="1"/>
</dbReference>
<dbReference type="EMBL" id="JAVYJV010000011">
    <property type="protein sequence ID" value="KAK4359824.1"/>
    <property type="molecule type" value="Genomic_DNA"/>
</dbReference>
<dbReference type="PROSITE" id="PS01359">
    <property type="entry name" value="ZF_PHD_1"/>
    <property type="match status" value="1"/>
</dbReference>
<dbReference type="PANTHER" id="PTHR48458:SF1">
    <property type="entry name" value="SET DOMAIN-CONTAINING PROTEIN"/>
    <property type="match status" value="1"/>
</dbReference>
<keyword evidence="10" id="KW-1185">Reference proteome</keyword>
<dbReference type="Gene3D" id="2.170.270.10">
    <property type="entry name" value="SET domain"/>
    <property type="match status" value="1"/>
</dbReference>
<proteinExistence type="predicted"/>
<reference evidence="9" key="1">
    <citation type="submission" date="2023-12" db="EMBL/GenBank/DDBJ databases">
        <title>Genome assembly of Anisodus tanguticus.</title>
        <authorList>
            <person name="Wang Y.-J."/>
        </authorList>
    </citation>
    <scope>NUCLEOTIDE SEQUENCE</scope>
    <source>
        <strain evidence="9">KB-2021</strain>
        <tissue evidence="9">Leaf</tissue>
    </source>
</reference>
<dbReference type="GO" id="GO:0006325">
    <property type="term" value="P:chromatin organization"/>
    <property type="evidence" value="ECO:0007669"/>
    <property type="project" value="UniProtKB-KW"/>
</dbReference>
<dbReference type="SUPFAM" id="SSF82199">
    <property type="entry name" value="SET domain"/>
    <property type="match status" value="1"/>
</dbReference>
<dbReference type="InterPro" id="IPR001214">
    <property type="entry name" value="SET_dom"/>
</dbReference>
<evidence type="ECO:0000256" key="5">
    <source>
        <dbReference type="PROSITE-ProRule" id="PRU00146"/>
    </source>
</evidence>
<dbReference type="Gene3D" id="3.30.40.10">
    <property type="entry name" value="Zinc/RING finger domain, C3HC4 (zinc finger)"/>
    <property type="match status" value="1"/>
</dbReference>
<evidence type="ECO:0000256" key="6">
    <source>
        <dbReference type="SAM" id="MobiDB-lite"/>
    </source>
</evidence>
<dbReference type="CDD" id="cd10539">
    <property type="entry name" value="SET_ATXR5_6-like"/>
    <property type="match status" value="1"/>
</dbReference>
<name>A0AAE1RYZ5_9SOLA</name>
<feature type="region of interest" description="Disordered" evidence="6">
    <location>
        <begin position="1"/>
        <end position="43"/>
    </location>
</feature>
<dbReference type="InterPro" id="IPR053114">
    <property type="entry name" value="ATXR5/ATXR6"/>
</dbReference>
<keyword evidence="4" id="KW-0156">Chromatin regulator</keyword>
<keyword evidence="3" id="KW-0862">Zinc</keyword>
<dbReference type="InterPro" id="IPR046341">
    <property type="entry name" value="SET_dom_sf"/>
</dbReference>
<dbReference type="InterPro" id="IPR011011">
    <property type="entry name" value="Znf_FYVE_PHD"/>
</dbReference>
<evidence type="ECO:0000256" key="1">
    <source>
        <dbReference type="ARBA" id="ARBA00022723"/>
    </source>
</evidence>
<keyword evidence="1" id="KW-0479">Metal-binding</keyword>
<feature type="compositionally biased region" description="Low complexity" evidence="6">
    <location>
        <begin position="1"/>
        <end position="15"/>
    </location>
</feature>
<evidence type="ECO:0000313" key="10">
    <source>
        <dbReference type="Proteomes" id="UP001291623"/>
    </source>
</evidence>
<dbReference type="Proteomes" id="UP001291623">
    <property type="component" value="Unassembled WGS sequence"/>
</dbReference>
<dbReference type="PROSITE" id="PS50016">
    <property type="entry name" value="ZF_PHD_2"/>
    <property type="match status" value="1"/>
</dbReference>
<dbReference type="InterPro" id="IPR001965">
    <property type="entry name" value="Znf_PHD"/>
</dbReference>
<dbReference type="InterPro" id="IPR019786">
    <property type="entry name" value="Zinc_finger_PHD-type_CS"/>
</dbReference>
<evidence type="ECO:0000256" key="2">
    <source>
        <dbReference type="ARBA" id="ARBA00022771"/>
    </source>
</evidence>
<sequence length="405" mass="45881">MAPSSSASPSALSRPVAHWKVRPSADSSPRYRRRRPWLSVSPPPKKFRSMVEIMKVAKHVELPPDDGGDDGGDGGGEEEYYDEVVCEQCGSGERAEELLLCDKCNKGFHMLCLRPIVVRVPIGQWHCPHCSGDQHRTIKSFSQKKIVDFFRIQKESQMVVKCTSSQDIRKRRKRPLVFHKRRRRLFPFTPTEDPDRRLVQMASLASALTALDMQFSDELTYMPSMAPKSANSAKFESGGMQVLSKEDTETLEQCRAMYKRGECPPLMVVFDSHEGYTVEADGPIKDLTIIAEYTGDVDYIRNRQEDDCDSMMTLLLARDPLRSLVICPDKRGNISRFINGINNHSPEGKKKQNLKCVRYSVNGACRVILVAGRDIAKGERSPSILRHRHCTPKKVQDQIPEWTAE</sequence>
<organism evidence="9 10">
    <name type="scientific">Anisodus tanguticus</name>
    <dbReference type="NCBI Taxonomy" id="243964"/>
    <lineage>
        <taxon>Eukaryota</taxon>
        <taxon>Viridiplantae</taxon>
        <taxon>Streptophyta</taxon>
        <taxon>Embryophyta</taxon>
        <taxon>Tracheophyta</taxon>
        <taxon>Spermatophyta</taxon>
        <taxon>Magnoliopsida</taxon>
        <taxon>eudicotyledons</taxon>
        <taxon>Gunneridae</taxon>
        <taxon>Pentapetalae</taxon>
        <taxon>asterids</taxon>
        <taxon>lamiids</taxon>
        <taxon>Solanales</taxon>
        <taxon>Solanaceae</taxon>
        <taxon>Solanoideae</taxon>
        <taxon>Hyoscyameae</taxon>
        <taxon>Anisodus</taxon>
    </lineage>
</organism>
<dbReference type="Pfam" id="PF00628">
    <property type="entry name" value="PHD"/>
    <property type="match status" value="1"/>
</dbReference>
<protein>
    <recommendedName>
        <fullName evidence="11">Histone-lysine N-methyltransferase ATXR5</fullName>
    </recommendedName>
</protein>
<dbReference type="PANTHER" id="PTHR48458">
    <property type="entry name" value="SET DOMAIN-CONTAINING PROTEIN"/>
    <property type="match status" value="1"/>
</dbReference>
<dbReference type="PROSITE" id="PS50280">
    <property type="entry name" value="SET"/>
    <property type="match status" value="1"/>
</dbReference>
<keyword evidence="2 5" id="KW-0863">Zinc-finger</keyword>
<evidence type="ECO:0000256" key="3">
    <source>
        <dbReference type="ARBA" id="ARBA00022833"/>
    </source>
</evidence>
<dbReference type="Pfam" id="PF00856">
    <property type="entry name" value="SET"/>
    <property type="match status" value="1"/>
</dbReference>
<dbReference type="SUPFAM" id="SSF57903">
    <property type="entry name" value="FYVE/PHD zinc finger"/>
    <property type="match status" value="1"/>
</dbReference>
<feature type="domain" description="PHD-type" evidence="7">
    <location>
        <begin position="83"/>
        <end position="133"/>
    </location>
</feature>
<dbReference type="InterPro" id="IPR013083">
    <property type="entry name" value="Znf_RING/FYVE/PHD"/>
</dbReference>
<evidence type="ECO:0000313" key="9">
    <source>
        <dbReference type="EMBL" id="KAK4359824.1"/>
    </source>
</evidence>
<dbReference type="InterPro" id="IPR019787">
    <property type="entry name" value="Znf_PHD-finger"/>
</dbReference>
<dbReference type="AlphaFoldDB" id="A0AAE1RYZ5"/>
<evidence type="ECO:0000259" key="7">
    <source>
        <dbReference type="PROSITE" id="PS50016"/>
    </source>
</evidence>
<dbReference type="CDD" id="cd15543">
    <property type="entry name" value="PHD_RSF1"/>
    <property type="match status" value="1"/>
</dbReference>
<dbReference type="GO" id="GO:0008270">
    <property type="term" value="F:zinc ion binding"/>
    <property type="evidence" value="ECO:0007669"/>
    <property type="project" value="UniProtKB-KW"/>
</dbReference>
<accession>A0AAE1RYZ5</accession>
<comment type="caution">
    <text evidence="9">The sequence shown here is derived from an EMBL/GenBank/DDBJ whole genome shotgun (WGS) entry which is preliminary data.</text>
</comment>
<evidence type="ECO:0000259" key="8">
    <source>
        <dbReference type="PROSITE" id="PS50280"/>
    </source>
</evidence>
<gene>
    <name evidence="9" type="ORF">RND71_022053</name>
</gene>
<feature type="domain" description="SET" evidence="8">
    <location>
        <begin position="265"/>
        <end position="386"/>
    </location>
</feature>